<reference evidence="5" key="1">
    <citation type="journal article" date="2017" name="Genome Biol.">
        <title>Comparative genomics reveals high biological diversity and specific adaptations in the industrially and medically important fungal genus Aspergillus.</title>
        <authorList>
            <person name="de Vries R.P."/>
            <person name="Riley R."/>
            <person name="Wiebenga A."/>
            <person name="Aguilar-Osorio G."/>
            <person name="Amillis S."/>
            <person name="Uchima C.A."/>
            <person name="Anderluh G."/>
            <person name="Asadollahi M."/>
            <person name="Askin M."/>
            <person name="Barry K."/>
            <person name="Battaglia E."/>
            <person name="Bayram O."/>
            <person name="Benocci T."/>
            <person name="Braus-Stromeyer S.A."/>
            <person name="Caldana C."/>
            <person name="Canovas D."/>
            <person name="Cerqueira G.C."/>
            <person name="Chen F."/>
            <person name="Chen W."/>
            <person name="Choi C."/>
            <person name="Clum A."/>
            <person name="Dos Santos R.A."/>
            <person name="Damasio A.R."/>
            <person name="Diallinas G."/>
            <person name="Emri T."/>
            <person name="Fekete E."/>
            <person name="Flipphi M."/>
            <person name="Freyberg S."/>
            <person name="Gallo A."/>
            <person name="Gournas C."/>
            <person name="Habgood R."/>
            <person name="Hainaut M."/>
            <person name="Harispe M.L."/>
            <person name="Henrissat B."/>
            <person name="Hilden K.S."/>
            <person name="Hope R."/>
            <person name="Hossain A."/>
            <person name="Karabika E."/>
            <person name="Karaffa L."/>
            <person name="Karanyi Z."/>
            <person name="Krasevec N."/>
            <person name="Kuo A."/>
            <person name="Kusch H."/>
            <person name="LaButti K."/>
            <person name="Lagendijk E.L."/>
            <person name="Lapidus A."/>
            <person name="Levasseur A."/>
            <person name="Lindquist E."/>
            <person name="Lipzen A."/>
            <person name="Logrieco A.F."/>
            <person name="MacCabe A."/>
            <person name="Maekelae M.R."/>
            <person name="Malavazi I."/>
            <person name="Melin P."/>
            <person name="Meyer V."/>
            <person name="Mielnichuk N."/>
            <person name="Miskei M."/>
            <person name="Molnar A.P."/>
            <person name="Mule G."/>
            <person name="Ngan C.Y."/>
            <person name="Orejas M."/>
            <person name="Orosz E."/>
            <person name="Ouedraogo J.P."/>
            <person name="Overkamp K.M."/>
            <person name="Park H.-S."/>
            <person name="Perrone G."/>
            <person name="Piumi F."/>
            <person name="Punt P.J."/>
            <person name="Ram A.F."/>
            <person name="Ramon A."/>
            <person name="Rauscher S."/>
            <person name="Record E."/>
            <person name="Riano-Pachon D.M."/>
            <person name="Robert V."/>
            <person name="Roehrig J."/>
            <person name="Ruller R."/>
            <person name="Salamov A."/>
            <person name="Salih N.S."/>
            <person name="Samson R.A."/>
            <person name="Sandor E."/>
            <person name="Sanguinetti M."/>
            <person name="Schuetze T."/>
            <person name="Sepcic K."/>
            <person name="Shelest E."/>
            <person name="Sherlock G."/>
            <person name="Sophianopoulou V."/>
            <person name="Squina F.M."/>
            <person name="Sun H."/>
            <person name="Susca A."/>
            <person name="Todd R.B."/>
            <person name="Tsang A."/>
            <person name="Unkles S.E."/>
            <person name="van de Wiele N."/>
            <person name="van Rossen-Uffink D."/>
            <person name="Oliveira J.V."/>
            <person name="Vesth T.C."/>
            <person name="Visser J."/>
            <person name="Yu J.-H."/>
            <person name="Zhou M."/>
            <person name="Andersen M.R."/>
            <person name="Archer D.B."/>
            <person name="Baker S.E."/>
            <person name="Benoit I."/>
            <person name="Brakhage A.A."/>
            <person name="Braus G.H."/>
            <person name="Fischer R."/>
            <person name="Frisvad J.C."/>
            <person name="Goldman G.H."/>
            <person name="Houbraken J."/>
            <person name="Oakley B."/>
            <person name="Pocsi I."/>
            <person name="Scazzocchio C."/>
            <person name="Seiboth B."/>
            <person name="vanKuyk P.A."/>
            <person name="Wortman J."/>
            <person name="Dyer P.S."/>
            <person name="Grigoriev I.V."/>
        </authorList>
    </citation>
    <scope>NUCLEOTIDE SEQUENCE [LARGE SCALE GENOMIC DNA]</scope>
    <source>
        <strain evidence="5">CBS 583.65</strain>
    </source>
</reference>
<dbReference type="STRING" id="1036611.A0A1L9P917"/>
<feature type="domain" description="Sulfotransferase" evidence="3">
    <location>
        <begin position="13"/>
        <end position="111"/>
    </location>
</feature>
<dbReference type="OrthoDB" id="205623at2759"/>
<gene>
    <name evidence="4" type="ORF">ASPVEDRAFT_79681</name>
</gene>
<dbReference type="InterPro" id="IPR027417">
    <property type="entry name" value="P-loop_NTPase"/>
</dbReference>
<dbReference type="PANTHER" id="PTHR11783">
    <property type="entry name" value="SULFOTRANSFERASE SULT"/>
    <property type="match status" value="1"/>
</dbReference>
<evidence type="ECO:0000313" key="5">
    <source>
        <dbReference type="Proteomes" id="UP000184073"/>
    </source>
</evidence>
<evidence type="ECO:0000256" key="1">
    <source>
        <dbReference type="ARBA" id="ARBA00005771"/>
    </source>
</evidence>
<dbReference type="Gene3D" id="3.40.50.300">
    <property type="entry name" value="P-loop containing nucleotide triphosphate hydrolases"/>
    <property type="match status" value="1"/>
</dbReference>
<dbReference type="VEuPathDB" id="FungiDB:ASPVEDRAFT_79681"/>
<dbReference type="EMBL" id="KV878126">
    <property type="protein sequence ID" value="OJI98011.1"/>
    <property type="molecule type" value="Genomic_DNA"/>
</dbReference>
<dbReference type="RefSeq" id="XP_040663774.1">
    <property type="nucleotide sequence ID" value="XM_040816737.1"/>
</dbReference>
<evidence type="ECO:0000259" key="3">
    <source>
        <dbReference type="Pfam" id="PF00685"/>
    </source>
</evidence>
<dbReference type="AlphaFoldDB" id="A0A1L9P917"/>
<name>A0A1L9P917_ASPVE</name>
<dbReference type="Pfam" id="PF00685">
    <property type="entry name" value="Sulfotransfer_1"/>
    <property type="match status" value="1"/>
</dbReference>
<dbReference type="InterPro" id="IPR000863">
    <property type="entry name" value="Sulfotransferase_dom"/>
</dbReference>
<evidence type="ECO:0000313" key="4">
    <source>
        <dbReference type="EMBL" id="OJI98011.1"/>
    </source>
</evidence>
<dbReference type="Proteomes" id="UP000184073">
    <property type="component" value="Unassembled WGS sequence"/>
</dbReference>
<accession>A0A1L9P917</accession>
<sequence length="112" mass="13234">MTGEKFWPGYYEGDWFHYVLSWWEHCDSKNILFLKYEDLTKDTVGILKHIVQFLDIELGQEKSNEILEKVQFQTMKSDNVLGDVKEIDKFFRKGKVGAWKVQFTVAQNGFFG</sequence>
<organism evidence="4 5">
    <name type="scientific">Aspergillus versicolor CBS 583.65</name>
    <dbReference type="NCBI Taxonomy" id="1036611"/>
    <lineage>
        <taxon>Eukaryota</taxon>
        <taxon>Fungi</taxon>
        <taxon>Dikarya</taxon>
        <taxon>Ascomycota</taxon>
        <taxon>Pezizomycotina</taxon>
        <taxon>Eurotiomycetes</taxon>
        <taxon>Eurotiomycetidae</taxon>
        <taxon>Eurotiales</taxon>
        <taxon>Aspergillaceae</taxon>
        <taxon>Aspergillus</taxon>
        <taxon>Aspergillus subgen. Nidulantes</taxon>
    </lineage>
</organism>
<protein>
    <recommendedName>
        <fullName evidence="3">Sulfotransferase domain-containing protein</fullName>
    </recommendedName>
</protein>
<dbReference type="GO" id="GO:0008146">
    <property type="term" value="F:sulfotransferase activity"/>
    <property type="evidence" value="ECO:0007669"/>
    <property type="project" value="InterPro"/>
</dbReference>
<comment type="similarity">
    <text evidence="1">Belongs to the sulfotransferase 1 family.</text>
</comment>
<keyword evidence="2" id="KW-0808">Transferase</keyword>
<dbReference type="GeneID" id="63732248"/>
<dbReference type="SUPFAM" id="SSF52540">
    <property type="entry name" value="P-loop containing nucleoside triphosphate hydrolases"/>
    <property type="match status" value="1"/>
</dbReference>
<keyword evidence="5" id="KW-1185">Reference proteome</keyword>
<proteinExistence type="inferred from homology"/>
<evidence type="ECO:0000256" key="2">
    <source>
        <dbReference type="ARBA" id="ARBA00022679"/>
    </source>
</evidence>